<protein>
    <submittedName>
        <fullName evidence="1">Uncharacterized protein</fullName>
    </submittedName>
</protein>
<keyword evidence="2" id="KW-1185">Reference proteome</keyword>
<dbReference type="GeneID" id="54298229"/>
<gene>
    <name evidence="1" type="ORF">K452DRAFT_288817</name>
</gene>
<dbReference type="AlphaFoldDB" id="A0A6A6BCW8"/>
<reference evidence="1" key="1">
    <citation type="journal article" date="2020" name="Stud. Mycol.">
        <title>101 Dothideomycetes genomes: a test case for predicting lifestyles and emergence of pathogens.</title>
        <authorList>
            <person name="Haridas S."/>
            <person name="Albert R."/>
            <person name="Binder M."/>
            <person name="Bloem J."/>
            <person name="Labutti K."/>
            <person name="Salamov A."/>
            <person name="Andreopoulos B."/>
            <person name="Baker S."/>
            <person name="Barry K."/>
            <person name="Bills G."/>
            <person name="Bluhm B."/>
            <person name="Cannon C."/>
            <person name="Castanera R."/>
            <person name="Culley D."/>
            <person name="Daum C."/>
            <person name="Ezra D."/>
            <person name="Gonzalez J."/>
            <person name="Henrissat B."/>
            <person name="Kuo A."/>
            <person name="Liang C."/>
            <person name="Lipzen A."/>
            <person name="Lutzoni F."/>
            <person name="Magnuson J."/>
            <person name="Mondo S."/>
            <person name="Nolan M."/>
            <person name="Ohm R."/>
            <person name="Pangilinan J."/>
            <person name="Park H.-J."/>
            <person name="Ramirez L."/>
            <person name="Alfaro M."/>
            <person name="Sun H."/>
            <person name="Tritt A."/>
            <person name="Yoshinaga Y."/>
            <person name="Zwiers L.-H."/>
            <person name="Turgeon B."/>
            <person name="Goodwin S."/>
            <person name="Spatafora J."/>
            <person name="Crous P."/>
            <person name="Grigoriev I."/>
        </authorList>
    </citation>
    <scope>NUCLEOTIDE SEQUENCE</scope>
    <source>
        <strain evidence="1">CBS 121167</strain>
    </source>
</reference>
<dbReference type="EMBL" id="ML995489">
    <property type="protein sequence ID" value="KAF2140737.1"/>
    <property type="molecule type" value="Genomic_DNA"/>
</dbReference>
<dbReference type="RefSeq" id="XP_033396450.1">
    <property type="nucleotide sequence ID" value="XM_033540733.1"/>
</dbReference>
<proteinExistence type="predicted"/>
<accession>A0A6A6BCW8</accession>
<evidence type="ECO:0000313" key="1">
    <source>
        <dbReference type="EMBL" id="KAF2140737.1"/>
    </source>
</evidence>
<name>A0A6A6BCW8_9PEZI</name>
<sequence length="89" mass="9410">MLAEPRNECLMPECPARPAGGASANLSPIPQSSGSLCQNNPLSAHLQLNPPFPTIRQPCLRTVPSADLQLCLGGVLLPSIRGRQNIIIS</sequence>
<evidence type="ECO:0000313" key="2">
    <source>
        <dbReference type="Proteomes" id="UP000799438"/>
    </source>
</evidence>
<organism evidence="1 2">
    <name type="scientific">Aplosporella prunicola CBS 121167</name>
    <dbReference type="NCBI Taxonomy" id="1176127"/>
    <lineage>
        <taxon>Eukaryota</taxon>
        <taxon>Fungi</taxon>
        <taxon>Dikarya</taxon>
        <taxon>Ascomycota</taxon>
        <taxon>Pezizomycotina</taxon>
        <taxon>Dothideomycetes</taxon>
        <taxon>Dothideomycetes incertae sedis</taxon>
        <taxon>Botryosphaeriales</taxon>
        <taxon>Aplosporellaceae</taxon>
        <taxon>Aplosporella</taxon>
    </lineage>
</organism>
<dbReference type="Proteomes" id="UP000799438">
    <property type="component" value="Unassembled WGS sequence"/>
</dbReference>